<evidence type="ECO:0000313" key="2">
    <source>
        <dbReference type="Proteomes" id="UP000602050"/>
    </source>
</evidence>
<reference evidence="1" key="1">
    <citation type="journal article" date="2014" name="Int. J. Syst. Evol. Microbiol.">
        <title>Complete genome sequence of Corynebacterium casei LMG S-19264T (=DSM 44701T), isolated from a smear-ripened cheese.</title>
        <authorList>
            <consortium name="US DOE Joint Genome Institute (JGI-PGF)"/>
            <person name="Walter F."/>
            <person name="Albersmeier A."/>
            <person name="Kalinowski J."/>
            <person name="Ruckert C."/>
        </authorList>
    </citation>
    <scope>NUCLEOTIDE SEQUENCE</scope>
    <source>
        <strain evidence="1">CGMCC 1.12360</strain>
    </source>
</reference>
<dbReference type="Gene3D" id="3.30.310.250">
    <property type="entry name" value="Sporulation inhibitor of replication protein SirA"/>
    <property type="match status" value="1"/>
</dbReference>
<comment type="caution">
    <text evidence="1">The sequence shown here is derived from an EMBL/GenBank/DDBJ whole genome shotgun (WGS) entry which is preliminary data.</text>
</comment>
<dbReference type="EMBL" id="BMEV01000017">
    <property type="protein sequence ID" value="GGH73916.1"/>
    <property type="molecule type" value="Genomic_DNA"/>
</dbReference>
<proteinExistence type="predicted"/>
<dbReference type="InterPro" id="IPR019683">
    <property type="entry name" value="SirA"/>
</dbReference>
<keyword evidence="2" id="KW-1185">Reference proteome</keyword>
<dbReference type="InterPro" id="IPR038449">
    <property type="entry name" value="SirA_sf"/>
</dbReference>
<dbReference type="Proteomes" id="UP000602050">
    <property type="component" value="Unassembled WGS sequence"/>
</dbReference>
<organism evidence="1 2">
    <name type="scientific">Compostibacillus humi</name>
    <dbReference type="NCBI Taxonomy" id="1245525"/>
    <lineage>
        <taxon>Bacteria</taxon>
        <taxon>Bacillati</taxon>
        <taxon>Bacillota</taxon>
        <taxon>Bacilli</taxon>
        <taxon>Bacillales</taxon>
        <taxon>Bacillaceae</taxon>
        <taxon>Compostibacillus</taxon>
    </lineage>
</organism>
<evidence type="ECO:0000313" key="1">
    <source>
        <dbReference type="EMBL" id="GGH73916.1"/>
    </source>
</evidence>
<dbReference type="AlphaFoldDB" id="A0A8J3EJZ1"/>
<accession>A0A8J3EJZ1</accession>
<protein>
    <recommendedName>
        <fullName evidence="3">Sporulation inhibitor of replication protein SirA</fullName>
    </recommendedName>
</protein>
<dbReference type="Pfam" id="PF10747">
    <property type="entry name" value="SirA"/>
    <property type="match status" value="1"/>
</dbReference>
<sequence>MVIYSVYWLKEEVARNYFHKSELLFRFFKEYENNQHRSYLKKQYHYITSEFPKEKIHFYVRKQFGMKSNLTKEREDSRIDIFANNKYISLHIGEKRLKFHSESLQDAEEILFPLLRQMHPYLFVVGNTYENYGWISPMKNISYPSKSKEVLYSCD</sequence>
<dbReference type="RefSeq" id="WP_188391505.1">
    <property type="nucleotide sequence ID" value="NZ_BMEV01000017.1"/>
</dbReference>
<reference evidence="1" key="2">
    <citation type="submission" date="2020-09" db="EMBL/GenBank/DDBJ databases">
        <authorList>
            <person name="Sun Q."/>
            <person name="Zhou Y."/>
        </authorList>
    </citation>
    <scope>NUCLEOTIDE SEQUENCE</scope>
    <source>
        <strain evidence="1">CGMCC 1.12360</strain>
    </source>
</reference>
<gene>
    <name evidence="1" type="ORF">GCM10010978_12270</name>
</gene>
<name>A0A8J3EJZ1_9BACI</name>
<evidence type="ECO:0008006" key="3">
    <source>
        <dbReference type="Google" id="ProtNLM"/>
    </source>
</evidence>